<protein>
    <submittedName>
        <fullName evidence="1">Uncharacterized protein</fullName>
    </submittedName>
</protein>
<dbReference type="Proteomes" id="UP001500837">
    <property type="component" value="Unassembled WGS sequence"/>
</dbReference>
<organism evidence="1 2">
    <name type="scientific">Halarchaeum salinum</name>
    <dbReference type="NCBI Taxonomy" id="489912"/>
    <lineage>
        <taxon>Archaea</taxon>
        <taxon>Methanobacteriati</taxon>
        <taxon>Methanobacteriota</taxon>
        <taxon>Stenosarchaea group</taxon>
        <taxon>Halobacteria</taxon>
        <taxon>Halobacteriales</taxon>
        <taxon>Halobacteriaceae</taxon>
    </lineage>
</organism>
<dbReference type="EMBL" id="BAAABL010000034">
    <property type="protein sequence ID" value="GAA0296128.1"/>
    <property type="molecule type" value="Genomic_DNA"/>
</dbReference>
<reference evidence="1 2" key="1">
    <citation type="journal article" date="2019" name="Int. J. Syst. Evol. Microbiol.">
        <title>The Global Catalogue of Microorganisms (GCM) 10K type strain sequencing project: providing services to taxonomists for standard genome sequencing and annotation.</title>
        <authorList>
            <consortium name="The Broad Institute Genomics Platform"/>
            <consortium name="The Broad Institute Genome Sequencing Center for Infectious Disease"/>
            <person name="Wu L."/>
            <person name="Ma J."/>
        </authorList>
    </citation>
    <scope>NUCLEOTIDE SEQUENCE [LARGE SCALE GENOMIC DNA]</scope>
    <source>
        <strain evidence="1 2">JCM 16330</strain>
    </source>
</reference>
<comment type="caution">
    <text evidence="1">The sequence shown here is derived from an EMBL/GenBank/DDBJ whole genome shotgun (WGS) entry which is preliminary data.</text>
</comment>
<sequence>MTGVVPDVNRLGINPRGLSVKRHNVAFDRRGDDGARLVSDRGGRAGSIARDWKLGPVGDLSFAPSITLRPNGPVEMRVRRR</sequence>
<accession>A0AAV3S4R6</accession>
<evidence type="ECO:0000313" key="1">
    <source>
        <dbReference type="EMBL" id="GAA0296128.1"/>
    </source>
</evidence>
<dbReference type="AlphaFoldDB" id="A0AAV3S4R6"/>
<gene>
    <name evidence="1" type="ORF">GCM10009066_08280</name>
</gene>
<proteinExistence type="predicted"/>
<name>A0AAV3S4R6_9EURY</name>
<keyword evidence="2" id="KW-1185">Reference proteome</keyword>
<evidence type="ECO:0000313" key="2">
    <source>
        <dbReference type="Proteomes" id="UP001500837"/>
    </source>
</evidence>